<dbReference type="SMART" id="SM00065">
    <property type="entry name" value="GAF"/>
    <property type="match status" value="1"/>
</dbReference>
<gene>
    <name evidence="8" type="ORF">PTI45_01333</name>
</gene>
<dbReference type="Proteomes" id="UP000094578">
    <property type="component" value="Unassembled WGS sequence"/>
</dbReference>
<dbReference type="InterPro" id="IPR052155">
    <property type="entry name" value="Biofilm_reg_signaling"/>
</dbReference>
<name>A0A1E3L6N0_9BACL</name>
<dbReference type="Gene3D" id="3.30.70.270">
    <property type="match status" value="1"/>
</dbReference>
<dbReference type="NCBIfam" id="TIGR00229">
    <property type="entry name" value="sensory_box"/>
    <property type="match status" value="1"/>
</dbReference>
<dbReference type="Gene3D" id="3.30.450.20">
    <property type="entry name" value="PAS domain"/>
    <property type="match status" value="2"/>
</dbReference>
<dbReference type="PANTHER" id="PTHR44757:SF2">
    <property type="entry name" value="BIOFILM ARCHITECTURE MAINTENANCE PROTEIN MBAA"/>
    <property type="match status" value="1"/>
</dbReference>
<dbReference type="GO" id="GO:0006355">
    <property type="term" value="P:regulation of DNA-templated transcription"/>
    <property type="evidence" value="ECO:0007669"/>
    <property type="project" value="InterPro"/>
</dbReference>
<feature type="domain" description="PAS" evidence="6">
    <location>
        <begin position="549"/>
        <end position="619"/>
    </location>
</feature>
<keyword evidence="4" id="KW-0675">Receptor</keyword>
<protein>
    <submittedName>
        <fullName evidence="8">Cyanobacterial phytochrome</fullName>
    </submittedName>
</protein>
<dbReference type="NCBIfam" id="TIGR00254">
    <property type="entry name" value="GGDEF"/>
    <property type="match status" value="1"/>
</dbReference>
<keyword evidence="1" id="KW-0600">Photoreceptor protein</keyword>
<dbReference type="PATRIC" id="fig|1886670.3.peg.1358"/>
<evidence type="ECO:0000256" key="4">
    <source>
        <dbReference type="ARBA" id="ARBA00023170"/>
    </source>
</evidence>
<dbReference type="Pfam" id="PF00989">
    <property type="entry name" value="PAS"/>
    <property type="match status" value="1"/>
</dbReference>
<dbReference type="PROSITE" id="PS50112">
    <property type="entry name" value="PAS"/>
    <property type="match status" value="1"/>
</dbReference>
<organism evidence="8 9">
    <name type="scientific">Paenibacillus nuruki</name>
    <dbReference type="NCBI Taxonomy" id="1886670"/>
    <lineage>
        <taxon>Bacteria</taxon>
        <taxon>Bacillati</taxon>
        <taxon>Bacillota</taxon>
        <taxon>Bacilli</taxon>
        <taxon>Bacillales</taxon>
        <taxon>Paenibacillaceae</taxon>
        <taxon>Paenibacillus</taxon>
    </lineage>
</organism>
<feature type="domain" description="Phytochrome chromophore attachment site" evidence="5">
    <location>
        <begin position="169"/>
        <end position="327"/>
    </location>
</feature>
<dbReference type="InterPro" id="IPR043128">
    <property type="entry name" value="Rev_trsase/Diguanyl_cyclase"/>
</dbReference>
<evidence type="ECO:0000256" key="3">
    <source>
        <dbReference type="ARBA" id="ARBA00022991"/>
    </source>
</evidence>
<dbReference type="SUPFAM" id="SSF55073">
    <property type="entry name" value="Nucleotide cyclase"/>
    <property type="match status" value="1"/>
</dbReference>
<dbReference type="Pfam" id="PF00990">
    <property type="entry name" value="GGDEF"/>
    <property type="match status" value="1"/>
</dbReference>
<keyword evidence="2" id="KW-0716">Sensory transduction</keyword>
<keyword evidence="3" id="KW-0157">Chromophore</keyword>
<evidence type="ECO:0000259" key="7">
    <source>
        <dbReference type="PROSITE" id="PS50887"/>
    </source>
</evidence>
<dbReference type="GO" id="GO:0009584">
    <property type="term" value="P:detection of visible light"/>
    <property type="evidence" value="ECO:0007669"/>
    <property type="project" value="InterPro"/>
</dbReference>
<dbReference type="GO" id="GO:0009881">
    <property type="term" value="F:photoreceptor activity"/>
    <property type="evidence" value="ECO:0007669"/>
    <property type="project" value="UniProtKB-KW"/>
</dbReference>
<evidence type="ECO:0000313" key="9">
    <source>
        <dbReference type="Proteomes" id="UP000094578"/>
    </source>
</evidence>
<feature type="domain" description="GGDEF" evidence="7">
    <location>
        <begin position="712"/>
        <end position="849"/>
    </location>
</feature>
<evidence type="ECO:0000256" key="2">
    <source>
        <dbReference type="ARBA" id="ARBA00022606"/>
    </source>
</evidence>
<dbReference type="InterPro" id="IPR000160">
    <property type="entry name" value="GGDEF_dom"/>
</dbReference>
<dbReference type="SUPFAM" id="SSF55785">
    <property type="entry name" value="PYP-like sensor domain (PAS domain)"/>
    <property type="match status" value="2"/>
</dbReference>
<dbReference type="InterPro" id="IPR001294">
    <property type="entry name" value="Phytochrome"/>
</dbReference>
<comment type="caution">
    <text evidence="8">The sequence shown here is derived from an EMBL/GenBank/DDBJ whole genome shotgun (WGS) entry which is preliminary data.</text>
</comment>
<reference evidence="8 9" key="1">
    <citation type="submission" date="2016-08" db="EMBL/GenBank/DDBJ databases">
        <title>Genome sequencing of Paenibacillus sp. TI45-13ar, isolated from Korean traditional nuruk.</title>
        <authorList>
            <person name="Kim S.-J."/>
        </authorList>
    </citation>
    <scope>NUCLEOTIDE SEQUENCE [LARGE SCALE GENOMIC DNA]</scope>
    <source>
        <strain evidence="8 9">TI45-13ar</strain>
    </source>
</reference>
<evidence type="ECO:0000259" key="5">
    <source>
        <dbReference type="PROSITE" id="PS50046"/>
    </source>
</evidence>
<dbReference type="InterPro" id="IPR016132">
    <property type="entry name" value="Phyto_chromo_attachment"/>
</dbReference>
<evidence type="ECO:0000259" key="6">
    <source>
        <dbReference type="PROSITE" id="PS50112"/>
    </source>
</evidence>
<dbReference type="InterPro" id="IPR029787">
    <property type="entry name" value="Nucleotide_cyclase"/>
</dbReference>
<dbReference type="InterPro" id="IPR013515">
    <property type="entry name" value="Phytochrome_cen-reg"/>
</dbReference>
<dbReference type="InterPro" id="IPR003018">
    <property type="entry name" value="GAF"/>
</dbReference>
<dbReference type="InterPro" id="IPR029016">
    <property type="entry name" value="GAF-like_dom_sf"/>
</dbReference>
<dbReference type="PROSITE" id="PS50887">
    <property type="entry name" value="GGDEF"/>
    <property type="match status" value="1"/>
</dbReference>
<accession>A0A1E3L6N0</accession>
<dbReference type="InterPro" id="IPR013767">
    <property type="entry name" value="PAS_fold"/>
</dbReference>
<dbReference type="SUPFAM" id="SSF55781">
    <property type="entry name" value="GAF domain-like"/>
    <property type="match status" value="2"/>
</dbReference>
<dbReference type="Gene3D" id="3.30.450.270">
    <property type="match status" value="1"/>
</dbReference>
<proteinExistence type="predicted"/>
<dbReference type="EMBL" id="MDER01000031">
    <property type="protein sequence ID" value="ODP29324.1"/>
    <property type="molecule type" value="Genomic_DNA"/>
</dbReference>
<dbReference type="AlphaFoldDB" id="A0A1E3L6N0"/>
<dbReference type="CDD" id="cd01949">
    <property type="entry name" value="GGDEF"/>
    <property type="match status" value="1"/>
</dbReference>
<dbReference type="Pfam" id="PF08446">
    <property type="entry name" value="PAS_2"/>
    <property type="match status" value="1"/>
</dbReference>
<dbReference type="STRING" id="1886670.PTI45_01333"/>
<dbReference type="SMART" id="SM00267">
    <property type="entry name" value="GGDEF"/>
    <property type="match status" value="1"/>
</dbReference>
<sequence>MAGTNNNEYDLLNRTLLTEGKFTTQEPIDLTNCDKEPIHIPGQIQPHGVLLAITKDDEHTIVQASRNTMTLFGVEAEELLGQPLATLIGEEQLIALLQYDLSTQSTSDLQYTRLNINVQDTITEFFVILHESEGLLILEFELDTIDEHTVANDFEWIRTFFGRVKQTKSRNEASQVAAEQIKQMLGYDRVMIYEFDENWNGKVIAEAKEAELEPFLGHNYPASDIPKQARQLYLRNWLRTIVDVHYTPVEIIPTVQPITGKPLNLSLSILRSVSPLHIEYLHNMGVGATVTISLIHDNQLWGLITCHHYSPKYIPHRVRNLCNFLGSFFSSELYQRQQIDDYESEIAMRRQAARIADVFIRNTSFVRVIEQLQEEEKTLLDLMSASGAAISYQDKLLLYGQTPTAGQVRELAGWLGGKAKNYVYANSRLSLDYEPAKAYKEKASGALYLALSPGQQNYIIWFRPEVLQIVEWAGDPVKAVIQDNDGMRLSPRKSFEKWRQVVQSTSFPWKTKEINILPELKTIVHRQTENQLQQVEELALQNARILRQNEQRYLQLMELSPVAFLTITNGQIIYSNSEAVELFGAKSTQGLIGKDFAQYISKSSQTDMQKSLEELQENVVQLISTNGFFTDVDQNVMQLEVTLTSITYGGQPSVMMIARLMASNVEQTEAYTTLSDQLHSYLATDPLTDIPNRPAFEKALELNWANAITEQKPLALLLVDLDGLRAYNAVHGLNGGDLCLQWVADVLTMIGSIHEATIARFSGGAFTVMLVGADQEQAGSLAEEISQSVLALQIPRDSSNSGEFMTVTIGGVSMIPNASLQPTDLIDQVERSLMRAKNKGKNKIFCCEAQY</sequence>
<dbReference type="Gene3D" id="3.30.450.40">
    <property type="match status" value="1"/>
</dbReference>
<dbReference type="InterPro" id="IPR035965">
    <property type="entry name" value="PAS-like_dom_sf"/>
</dbReference>
<evidence type="ECO:0000313" key="8">
    <source>
        <dbReference type="EMBL" id="ODP29324.1"/>
    </source>
</evidence>
<dbReference type="PANTHER" id="PTHR44757">
    <property type="entry name" value="DIGUANYLATE CYCLASE DGCP"/>
    <property type="match status" value="1"/>
</dbReference>
<dbReference type="Pfam" id="PF01590">
    <property type="entry name" value="GAF"/>
    <property type="match status" value="1"/>
</dbReference>
<dbReference type="RefSeq" id="WP_069326756.1">
    <property type="nucleotide sequence ID" value="NZ_MDER01000031.1"/>
</dbReference>
<dbReference type="SMART" id="SM00091">
    <property type="entry name" value="PAS"/>
    <property type="match status" value="2"/>
</dbReference>
<dbReference type="Pfam" id="PF00360">
    <property type="entry name" value="PHY"/>
    <property type="match status" value="1"/>
</dbReference>
<dbReference type="PRINTS" id="PR01033">
    <property type="entry name" value="PHYTOCHROME"/>
</dbReference>
<dbReference type="InterPro" id="IPR000014">
    <property type="entry name" value="PAS"/>
</dbReference>
<keyword evidence="9" id="KW-1185">Reference proteome</keyword>
<dbReference type="InterPro" id="IPR043150">
    <property type="entry name" value="Phytochrome_PHY_sf"/>
</dbReference>
<evidence type="ECO:0000256" key="1">
    <source>
        <dbReference type="ARBA" id="ARBA00022543"/>
    </source>
</evidence>
<dbReference type="InterPro" id="IPR013654">
    <property type="entry name" value="PAS_2"/>
</dbReference>
<dbReference type="PROSITE" id="PS50046">
    <property type="entry name" value="PHYTOCHROME_2"/>
    <property type="match status" value="1"/>
</dbReference>